<evidence type="ECO:0000259" key="8">
    <source>
        <dbReference type="Pfam" id="PF06808"/>
    </source>
</evidence>
<feature type="domain" description="TRAP C4-dicarboxylate transport system permease DctM subunit" evidence="8">
    <location>
        <begin position="12"/>
        <end position="324"/>
    </location>
</feature>
<keyword evidence="5 7" id="KW-1133">Transmembrane helix</keyword>
<feature type="transmembrane region" description="Helical" evidence="7">
    <location>
        <begin position="174"/>
        <end position="198"/>
    </location>
</feature>
<protein>
    <recommendedName>
        <fullName evidence="8">TRAP C4-dicarboxylate transport system permease DctM subunit domain-containing protein</fullName>
    </recommendedName>
</protein>
<dbReference type="PANTHER" id="PTHR33362">
    <property type="entry name" value="SIALIC ACID TRAP TRANSPORTER PERMEASE PROTEIN SIAT-RELATED"/>
    <property type="match status" value="1"/>
</dbReference>
<comment type="subcellular location">
    <subcellularLocation>
        <location evidence="1">Cell inner membrane</location>
        <topology evidence="1">Multi-pass membrane protein</topology>
    </subcellularLocation>
</comment>
<dbReference type="EMBL" id="BARW01007167">
    <property type="protein sequence ID" value="GAI85289.1"/>
    <property type="molecule type" value="Genomic_DNA"/>
</dbReference>
<sequence length="325" mass="34219">MEISIVIGIIGIVVLIILMICGMHIAFALGLTGLAGIIVFSGWEAGLNSAGYSPFTWLNNYHLAVLPLFMLMGYFAFYAGIANDVFETAKKWLGSFPGGLPIATALGNAAFAACSGAGGATAAVFTKVSLPPMEAAGIDRTLAVGTIAASGTLAALIPPSGLIVIYGLFAEQSIGKLLIAGIIPGIISVLIYSGGIFARCSINPKLAPRQPSYSWKQRLYSLKYTWPVLVIFFLILGGIYTGIFTPTEAGGVGAAGVFLIALSMRRLSLSKIRTASIETGSMMIMVFALFIGAKFFLCFMALSGITESLTTWVLSLQVSRYIILA</sequence>
<feature type="transmembrane region" description="Helical" evidence="7">
    <location>
        <begin position="60"/>
        <end position="81"/>
    </location>
</feature>
<dbReference type="AlphaFoldDB" id="X1TZ01"/>
<evidence type="ECO:0000256" key="4">
    <source>
        <dbReference type="ARBA" id="ARBA00022692"/>
    </source>
</evidence>
<dbReference type="Pfam" id="PF06808">
    <property type="entry name" value="DctM"/>
    <property type="match status" value="1"/>
</dbReference>
<accession>X1TZ01</accession>
<organism evidence="9">
    <name type="scientific">marine sediment metagenome</name>
    <dbReference type="NCBI Taxonomy" id="412755"/>
    <lineage>
        <taxon>unclassified sequences</taxon>
        <taxon>metagenomes</taxon>
        <taxon>ecological metagenomes</taxon>
    </lineage>
</organism>
<feature type="non-terminal residue" evidence="9">
    <location>
        <position position="325"/>
    </location>
</feature>
<keyword evidence="3" id="KW-0997">Cell inner membrane</keyword>
<dbReference type="InterPro" id="IPR004681">
    <property type="entry name" value="TRAP_DctM"/>
</dbReference>
<dbReference type="InterPro" id="IPR010656">
    <property type="entry name" value="DctM"/>
</dbReference>
<feature type="transmembrane region" description="Helical" evidence="7">
    <location>
        <begin position="249"/>
        <end position="268"/>
    </location>
</feature>
<keyword evidence="6 7" id="KW-0472">Membrane</keyword>
<keyword evidence="2" id="KW-1003">Cell membrane</keyword>
<feature type="transmembrane region" description="Helical" evidence="7">
    <location>
        <begin position="142"/>
        <end position="168"/>
    </location>
</feature>
<dbReference type="GO" id="GO:0022857">
    <property type="term" value="F:transmembrane transporter activity"/>
    <property type="evidence" value="ECO:0007669"/>
    <property type="project" value="TreeGrafter"/>
</dbReference>
<evidence type="ECO:0000256" key="6">
    <source>
        <dbReference type="ARBA" id="ARBA00023136"/>
    </source>
</evidence>
<name>X1TZ01_9ZZZZ</name>
<evidence type="ECO:0000256" key="7">
    <source>
        <dbReference type="SAM" id="Phobius"/>
    </source>
</evidence>
<proteinExistence type="predicted"/>
<comment type="caution">
    <text evidence="9">The sequence shown here is derived from an EMBL/GenBank/DDBJ whole genome shotgun (WGS) entry which is preliminary data.</text>
</comment>
<gene>
    <name evidence="9" type="ORF">S12H4_14977</name>
</gene>
<feature type="transmembrane region" description="Helical" evidence="7">
    <location>
        <begin position="280"/>
        <end position="305"/>
    </location>
</feature>
<feature type="transmembrane region" description="Helical" evidence="7">
    <location>
        <begin position="219"/>
        <end position="243"/>
    </location>
</feature>
<evidence type="ECO:0000256" key="2">
    <source>
        <dbReference type="ARBA" id="ARBA00022475"/>
    </source>
</evidence>
<evidence type="ECO:0000256" key="5">
    <source>
        <dbReference type="ARBA" id="ARBA00022989"/>
    </source>
</evidence>
<evidence type="ECO:0000256" key="3">
    <source>
        <dbReference type="ARBA" id="ARBA00022519"/>
    </source>
</evidence>
<dbReference type="GO" id="GO:0005886">
    <property type="term" value="C:plasma membrane"/>
    <property type="evidence" value="ECO:0007669"/>
    <property type="project" value="UniProtKB-SubCell"/>
</dbReference>
<evidence type="ECO:0000256" key="1">
    <source>
        <dbReference type="ARBA" id="ARBA00004429"/>
    </source>
</evidence>
<feature type="transmembrane region" description="Helical" evidence="7">
    <location>
        <begin position="7"/>
        <end position="40"/>
    </location>
</feature>
<dbReference type="PANTHER" id="PTHR33362:SF5">
    <property type="entry name" value="C4-DICARBOXYLATE TRAP TRANSPORTER LARGE PERMEASE PROTEIN DCTM"/>
    <property type="match status" value="1"/>
</dbReference>
<reference evidence="9" key="1">
    <citation type="journal article" date="2014" name="Front. Microbiol.">
        <title>High frequency of phylogenetically diverse reductive dehalogenase-homologous genes in deep subseafloor sedimentary metagenomes.</title>
        <authorList>
            <person name="Kawai M."/>
            <person name="Futagami T."/>
            <person name="Toyoda A."/>
            <person name="Takaki Y."/>
            <person name="Nishi S."/>
            <person name="Hori S."/>
            <person name="Arai W."/>
            <person name="Tsubouchi T."/>
            <person name="Morono Y."/>
            <person name="Uchiyama I."/>
            <person name="Ito T."/>
            <person name="Fujiyama A."/>
            <person name="Inagaki F."/>
            <person name="Takami H."/>
        </authorList>
    </citation>
    <scope>NUCLEOTIDE SEQUENCE</scope>
    <source>
        <strain evidence="9">Expedition CK06-06</strain>
    </source>
</reference>
<keyword evidence="4 7" id="KW-0812">Transmembrane</keyword>
<evidence type="ECO:0000313" key="9">
    <source>
        <dbReference type="EMBL" id="GAI85289.1"/>
    </source>
</evidence>